<dbReference type="PANTHER" id="PTHR42107">
    <property type="entry name" value="YALI0D24453P"/>
    <property type="match status" value="1"/>
</dbReference>
<evidence type="ECO:0008006" key="5">
    <source>
        <dbReference type="Google" id="ProtNLM"/>
    </source>
</evidence>
<feature type="compositionally biased region" description="Polar residues" evidence="2">
    <location>
        <begin position="511"/>
        <end position="525"/>
    </location>
</feature>
<sequence>MAAAPKSHVCPPSNAKHPSDRWESLFVYSFLCRFTNLRGKVEGLETPMDLENALLLREPNAIVTGILSRFILNLRPHTRNLSEDQISSTVASVLGDYFKTSERTIFWDDELHKNVDPFQSLEGGFFATNWNFKLKIMRQLIELQLSHSSEIKDKIDLAWGVTAHRSKKKDPATAPPEPSDPNSRENLQMMPLGQDCSRNRYWIVDKSPRIYISTNPWKTTATFQTISSTREEYISTIEKLKQTAPEVPKGPRGKAKKLSHKENAHRALIQELEERLEIIDAEITRVAKVRRKIEQHKLLMAQAELRQTRTRRQAQRPNYVDQVAADSEDDGDEYNNQEDEGYEEDYTDFVEDYGLRRSSRRKPAEVIGQRRSTRTGVVNANGKREAEAKWETWRGERRSTRLGAPVETQLDFPPPPKRARTDDSALSTTSSEAGPSNTSNDHPLKLKKTSAAALKPNEFPLEQVAGRKKSKYWIYAVEPIAGAAPPANSTPINKDTDSAFDAMQVDIPGNDSVSPSASGSNTNVDSGVDIPASPSPRVQPSEFDRSMAGSLSPISP</sequence>
<keyword evidence="4" id="KW-1185">Reference proteome</keyword>
<proteinExistence type="predicted"/>
<name>A0A9P5Q534_9AGAR</name>
<feature type="compositionally biased region" description="Basic and acidic residues" evidence="2">
    <location>
        <begin position="382"/>
        <end position="399"/>
    </location>
</feature>
<feature type="region of interest" description="Disordered" evidence="2">
    <location>
        <begin position="482"/>
        <end position="556"/>
    </location>
</feature>
<feature type="compositionally biased region" description="Acidic residues" evidence="2">
    <location>
        <begin position="326"/>
        <end position="351"/>
    </location>
</feature>
<feature type="compositionally biased region" description="Polar residues" evidence="2">
    <location>
        <begin position="424"/>
        <end position="441"/>
    </location>
</feature>
<protein>
    <recommendedName>
        <fullName evidence="5">WHIM1 domain-containing protein</fullName>
    </recommendedName>
</protein>
<evidence type="ECO:0000313" key="4">
    <source>
        <dbReference type="Proteomes" id="UP000772434"/>
    </source>
</evidence>
<feature type="region of interest" description="Disordered" evidence="2">
    <location>
        <begin position="165"/>
        <end position="189"/>
    </location>
</feature>
<gene>
    <name evidence="3" type="ORF">BDP27DRAFT_1315996</name>
</gene>
<evidence type="ECO:0000256" key="2">
    <source>
        <dbReference type="SAM" id="MobiDB-lite"/>
    </source>
</evidence>
<dbReference type="PANTHER" id="PTHR42107:SF1">
    <property type="entry name" value="WHIM1 DOMAIN-CONTAINING PROTEIN"/>
    <property type="match status" value="1"/>
</dbReference>
<keyword evidence="1" id="KW-0175">Coiled coil</keyword>
<comment type="caution">
    <text evidence="3">The sequence shown here is derived from an EMBL/GenBank/DDBJ whole genome shotgun (WGS) entry which is preliminary data.</text>
</comment>
<evidence type="ECO:0000313" key="3">
    <source>
        <dbReference type="EMBL" id="KAF9074803.1"/>
    </source>
</evidence>
<feature type="region of interest" description="Disordered" evidence="2">
    <location>
        <begin position="307"/>
        <end position="453"/>
    </location>
</feature>
<dbReference type="AlphaFoldDB" id="A0A9P5Q534"/>
<dbReference type="EMBL" id="JADNRY010000011">
    <property type="protein sequence ID" value="KAF9074803.1"/>
    <property type="molecule type" value="Genomic_DNA"/>
</dbReference>
<dbReference type="OrthoDB" id="205403at2759"/>
<evidence type="ECO:0000256" key="1">
    <source>
        <dbReference type="SAM" id="Coils"/>
    </source>
</evidence>
<organism evidence="3 4">
    <name type="scientific">Rhodocollybia butyracea</name>
    <dbReference type="NCBI Taxonomy" id="206335"/>
    <lineage>
        <taxon>Eukaryota</taxon>
        <taxon>Fungi</taxon>
        <taxon>Dikarya</taxon>
        <taxon>Basidiomycota</taxon>
        <taxon>Agaricomycotina</taxon>
        <taxon>Agaricomycetes</taxon>
        <taxon>Agaricomycetidae</taxon>
        <taxon>Agaricales</taxon>
        <taxon>Marasmiineae</taxon>
        <taxon>Omphalotaceae</taxon>
        <taxon>Rhodocollybia</taxon>
    </lineage>
</organism>
<accession>A0A9P5Q534</accession>
<reference evidence="3" key="1">
    <citation type="submission" date="2020-11" db="EMBL/GenBank/DDBJ databases">
        <authorList>
            <consortium name="DOE Joint Genome Institute"/>
            <person name="Ahrendt S."/>
            <person name="Riley R."/>
            <person name="Andreopoulos W."/>
            <person name="Labutti K."/>
            <person name="Pangilinan J."/>
            <person name="Ruiz-Duenas F.J."/>
            <person name="Barrasa J.M."/>
            <person name="Sanchez-Garcia M."/>
            <person name="Camarero S."/>
            <person name="Miyauchi S."/>
            <person name="Serrano A."/>
            <person name="Linde D."/>
            <person name="Babiker R."/>
            <person name="Drula E."/>
            <person name="Ayuso-Fernandez I."/>
            <person name="Pacheco R."/>
            <person name="Padilla G."/>
            <person name="Ferreira P."/>
            <person name="Barriuso J."/>
            <person name="Kellner H."/>
            <person name="Castanera R."/>
            <person name="Alfaro M."/>
            <person name="Ramirez L."/>
            <person name="Pisabarro A.G."/>
            <person name="Kuo A."/>
            <person name="Tritt A."/>
            <person name="Lipzen A."/>
            <person name="He G."/>
            <person name="Yan M."/>
            <person name="Ng V."/>
            <person name="Cullen D."/>
            <person name="Martin F."/>
            <person name="Rosso M.-N."/>
            <person name="Henrissat B."/>
            <person name="Hibbett D."/>
            <person name="Martinez A.T."/>
            <person name="Grigoriev I.V."/>
        </authorList>
    </citation>
    <scope>NUCLEOTIDE SEQUENCE</scope>
    <source>
        <strain evidence="3">AH 40177</strain>
    </source>
</reference>
<feature type="coiled-coil region" evidence="1">
    <location>
        <begin position="255"/>
        <end position="306"/>
    </location>
</feature>
<dbReference type="Proteomes" id="UP000772434">
    <property type="component" value="Unassembled WGS sequence"/>
</dbReference>